<accession>A0A7M2XJG7</accession>
<name>A0A7M2XJG7_9NOCA</name>
<keyword evidence="1" id="KW-0812">Transmembrane</keyword>
<dbReference type="AlphaFoldDB" id="A0A7M2XJG7"/>
<dbReference type="RefSeq" id="WP_193902192.1">
    <property type="nucleotide sequence ID" value="NZ_CP063450.1"/>
</dbReference>
<organism evidence="2 3">
    <name type="scientific">Rhodococcus pyridinivorans</name>
    <dbReference type="NCBI Taxonomy" id="103816"/>
    <lineage>
        <taxon>Bacteria</taxon>
        <taxon>Bacillati</taxon>
        <taxon>Actinomycetota</taxon>
        <taxon>Actinomycetes</taxon>
        <taxon>Mycobacteriales</taxon>
        <taxon>Nocardiaceae</taxon>
        <taxon>Rhodococcus</taxon>
    </lineage>
</organism>
<keyword evidence="1" id="KW-1133">Transmembrane helix</keyword>
<evidence type="ECO:0000313" key="3">
    <source>
        <dbReference type="Proteomes" id="UP000593818"/>
    </source>
</evidence>
<evidence type="ECO:0000256" key="1">
    <source>
        <dbReference type="SAM" id="Phobius"/>
    </source>
</evidence>
<dbReference type="EMBL" id="CP063450">
    <property type="protein sequence ID" value="QOV97141.1"/>
    <property type="molecule type" value="Genomic_DNA"/>
</dbReference>
<protein>
    <submittedName>
        <fullName evidence="2">Uncharacterized protein</fullName>
    </submittedName>
</protein>
<feature type="transmembrane region" description="Helical" evidence="1">
    <location>
        <begin position="35"/>
        <end position="55"/>
    </location>
</feature>
<dbReference type="Proteomes" id="UP000593818">
    <property type="component" value="Chromosome"/>
</dbReference>
<reference evidence="2 3" key="1">
    <citation type="submission" date="2020-10" db="EMBL/GenBank/DDBJ databases">
        <title>Whole genome sequence of oil-degrading bacteria Rhodococcus pyridinivorans strain 5Ap.</title>
        <authorList>
            <person name="Akhremchuk A.E."/>
            <person name="Valentovich L.N."/>
            <person name="Charniauskaya M.I."/>
            <person name="Bukliarevich H.A."/>
            <person name="Titok M.A."/>
        </authorList>
    </citation>
    <scope>NUCLEOTIDE SEQUENCE [LARGE SCALE GENOMIC DNA]</scope>
    <source>
        <strain evidence="2 3">5Ap</strain>
    </source>
</reference>
<proteinExistence type="predicted"/>
<gene>
    <name evidence="2" type="ORF">INP59_14250</name>
</gene>
<sequence>MMTFAEVRKAIIAAAALIATGGPQLLVYGDLLPQWAAIAITIATILAGIIGVWAVPNKPLAAKVGQTIDSLQDLAPIIRQIVREEVRPTPVAAPQGTSPAITHASDLGEQYVDPFIRANYDATGAANHRRTVASDFPISSAIA</sequence>
<evidence type="ECO:0000313" key="2">
    <source>
        <dbReference type="EMBL" id="QOV97141.1"/>
    </source>
</evidence>
<keyword evidence="3" id="KW-1185">Reference proteome</keyword>
<keyword evidence="1" id="KW-0472">Membrane</keyword>